<dbReference type="Gene3D" id="1.10.510.10">
    <property type="entry name" value="Transferase(Phosphotransferase) domain 1"/>
    <property type="match status" value="1"/>
</dbReference>
<dbReference type="PANTHER" id="PTHR43642">
    <property type="entry name" value="HYBRID SIGNAL TRANSDUCTION HISTIDINE KINASE G"/>
    <property type="match status" value="1"/>
</dbReference>
<comment type="caution">
    <text evidence="8">The sequence shown here is derived from an EMBL/GenBank/DDBJ whole genome shotgun (WGS) entry which is preliminary data.</text>
</comment>
<dbReference type="RefSeq" id="WP_340358275.1">
    <property type="nucleotide sequence ID" value="NZ_JBBKZU010000007.1"/>
</dbReference>
<dbReference type="Pfam" id="PF00512">
    <property type="entry name" value="HisKA"/>
    <property type="match status" value="1"/>
</dbReference>
<evidence type="ECO:0000256" key="5">
    <source>
        <dbReference type="SAM" id="MobiDB-lite"/>
    </source>
</evidence>
<dbReference type="SUPFAM" id="SSF56112">
    <property type="entry name" value="Protein kinase-like (PK-like)"/>
    <property type="match status" value="1"/>
</dbReference>
<name>A0ABU8VHA6_9BURK</name>
<dbReference type="EMBL" id="JBBKZU010000007">
    <property type="protein sequence ID" value="MEJ8813042.1"/>
    <property type="molecule type" value="Genomic_DNA"/>
</dbReference>
<dbReference type="Gene3D" id="1.10.287.130">
    <property type="match status" value="1"/>
</dbReference>
<dbReference type="SUPFAM" id="SSF47384">
    <property type="entry name" value="Homodimeric domain of signal transducing histidine kinase"/>
    <property type="match status" value="1"/>
</dbReference>
<dbReference type="SMART" id="SM00388">
    <property type="entry name" value="HisKA"/>
    <property type="match status" value="1"/>
</dbReference>
<dbReference type="PROSITE" id="PS50011">
    <property type="entry name" value="PROTEIN_KINASE_DOM"/>
    <property type="match status" value="1"/>
</dbReference>
<keyword evidence="4" id="KW-0175">Coiled coil</keyword>
<dbReference type="PANTHER" id="PTHR43642:SF1">
    <property type="entry name" value="HYBRID SIGNAL TRANSDUCTION HISTIDINE KINASE G"/>
    <property type="match status" value="1"/>
</dbReference>
<evidence type="ECO:0000256" key="4">
    <source>
        <dbReference type="SAM" id="Coils"/>
    </source>
</evidence>
<dbReference type="InterPro" id="IPR027417">
    <property type="entry name" value="P-loop_NTPase"/>
</dbReference>
<feature type="region of interest" description="Disordered" evidence="5">
    <location>
        <begin position="1205"/>
        <end position="1234"/>
    </location>
</feature>
<evidence type="ECO:0000259" key="7">
    <source>
        <dbReference type="PROSITE" id="PS50109"/>
    </source>
</evidence>
<dbReference type="InterPro" id="IPR011009">
    <property type="entry name" value="Kinase-like_dom_sf"/>
</dbReference>
<dbReference type="PRINTS" id="PR00344">
    <property type="entry name" value="BCTRLSENSOR"/>
</dbReference>
<dbReference type="InterPro" id="IPR003594">
    <property type="entry name" value="HATPase_dom"/>
</dbReference>
<keyword evidence="9" id="KW-1185">Reference proteome</keyword>
<dbReference type="InterPro" id="IPR003661">
    <property type="entry name" value="HisK_dim/P_dom"/>
</dbReference>
<dbReference type="Pfam" id="PF13191">
    <property type="entry name" value="AAA_16"/>
    <property type="match status" value="1"/>
</dbReference>
<gene>
    <name evidence="8" type="ORF">WKW77_18295</name>
</gene>
<dbReference type="SUPFAM" id="SSF52540">
    <property type="entry name" value="P-loop containing nucleoside triphosphate hydrolases"/>
    <property type="match status" value="1"/>
</dbReference>
<dbReference type="SUPFAM" id="SSF55781">
    <property type="entry name" value="GAF domain-like"/>
    <property type="match status" value="1"/>
</dbReference>
<dbReference type="InterPro" id="IPR005467">
    <property type="entry name" value="His_kinase_dom"/>
</dbReference>
<dbReference type="Gene3D" id="3.30.450.40">
    <property type="match status" value="1"/>
</dbReference>
<dbReference type="InterPro" id="IPR003018">
    <property type="entry name" value="GAF"/>
</dbReference>
<dbReference type="InterPro" id="IPR000719">
    <property type="entry name" value="Prot_kinase_dom"/>
</dbReference>
<dbReference type="InterPro" id="IPR036890">
    <property type="entry name" value="HATPase_C_sf"/>
</dbReference>
<dbReference type="SMART" id="SM00387">
    <property type="entry name" value="HATPase_c"/>
    <property type="match status" value="1"/>
</dbReference>
<dbReference type="SUPFAM" id="SSF55874">
    <property type="entry name" value="ATPase domain of HSP90 chaperone/DNA topoisomerase II/histidine kinase"/>
    <property type="match status" value="1"/>
</dbReference>
<evidence type="ECO:0000256" key="1">
    <source>
        <dbReference type="ARBA" id="ARBA00000085"/>
    </source>
</evidence>
<evidence type="ECO:0000259" key="6">
    <source>
        <dbReference type="PROSITE" id="PS50011"/>
    </source>
</evidence>
<dbReference type="Pfam" id="PF02518">
    <property type="entry name" value="HATPase_c"/>
    <property type="match status" value="1"/>
</dbReference>
<accession>A0ABU8VHA6</accession>
<dbReference type="InterPro" id="IPR029016">
    <property type="entry name" value="GAF-like_dom_sf"/>
</dbReference>
<sequence>MKPDIGLSDPPAAGGVPLSTLATAGPMPLRRVLAFGIGVAAELAALHRRGMVHNGVRPEAVLCDPASERAWLTDFGDMCGLESPPAASMPVARLVYASPEHTGRTERAPDHRSDLYALGVVLYELLVGVPPFRSADALALIHAHIARTPRAPIDIDAGLPLPVSQIVMKLLAKMPEDRYQGATALADDLAICQREWAARRRIDTFPLGRSDIDGRLQILPRLYGREQEVAELRAAFEHARSGRAGASMLLVSGYPGIGKTALVHELFKPIVREEGYFVSGKFDQVARSVPFGALIQALRGLVRQMLTESEDRLDAWRGRLANALGANGGVLAEVVPEIEFIIGKQTPPVLLGAAETLNRFQRVFQNFVAAVAQPAHPLVVFLDDLQWGDAATLSLLEPMLTSADIRGVLLVGACRDNDLDGTHRLTRALDELEAAGVQVRRVELEPLRPADLGALIRDTLQGDPGDAQPLARLVLEKTGGNPFFVVQFLRMLMRDGHLRCDETLGCWSYQIESIASAPLADDVIDLMTRNIRRLSHRSQYALTLAACIGNSFGQRTLALISEQPLPEVAEDLAEAAAEGLIVPAAARDGDAEPAYAFLHDRVQQAAYAMIPEERKPMLHLRIGRLLLSRATPHEVDRGLFDIVHHLNRGSGLIAAAHERLEVARLDLDAGRKAKSSTAHEAALDFFQAGMGLLAEDHWQSDYALCFALHLEAAESMYLCGRYGAAHQQCELLLHRAATDIDRARVHRLRSLQYEHTSRYAEALANTRAGLALFDVSLPESAADKEHALAREMDLIASLLGERDIASLVDLPVMNDPKILIVMSMLTDIWASTFILGDPTLSRLISATMVRLSLVHGNIEESAYGYVTHAITVGPVRGDYRGAYAFGQLALAVNHRFEDSRRRAKIYQQFHAHVNFWRQSWASCIPYAREACRSGLESGDFLYAAYGAGTELWAAILATQDLARFVREYTPNVALIQGLKNQGFADSTKIILNWARALQGVTLGPMSLSDESIDEDAYLRTYRDNPFFATVHAVAKLHVCCMLGTPVEALAAARVAGATVHHVAGTVWPLVYEFWNAMALAAGHADADDEQRRAALARIAQARASFDGLAAHCPENFRCPALLLAAEFLRIEGREREAIEHYEQAIEYAAGQPGMLQELALANELHARCRLARGETKLAGLFMAQARTCYARWGAAAKVEQLDRMYPGLPGDERTASRELPAPPPRSAAPAPNAPEVDLDLDSVMKAAHAIAGEVELDRLLARLMRIAIENAGAERGCLVLERDGDSVVYAADPLQAAEWAMAPGTSLSASRNLPLSIVNYVRRTAESVVLADAAADDRYGGDSYLMRHRPGSVMCVAVQTQGRLVGVLYLENRVLAGAFTADRIRVVRMLATQAAIALENARLFEGLKHEVGEHREARQQLGQALAQVQRLKEDLEAENVYLRSELIANVSHDLRSPLVSLRGYLEMLALKGDELQPATRQSYTEIALRQSKHLATLIDELFELARLDFKGLALEREAFQLSELAVDVLQKFQLTADRMEVMLRVEAASPLPPVDADLGLVERVLDNLIGNALKHTPAGGSVSVKLRVEGERVTASIADTGCGIPQAELPCVFDRFYRGQEGRDDATGGAGLGLAIARRIVELHGCQIAVESRAGEGSCFSFGLPVARPQAPQEAGTPAGDAPARSRASA</sequence>
<evidence type="ECO:0000256" key="3">
    <source>
        <dbReference type="ARBA" id="ARBA00022553"/>
    </source>
</evidence>
<dbReference type="InterPro" id="IPR036097">
    <property type="entry name" value="HisK_dim/P_sf"/>
</dbReference>
<dbReference type="InterPro" id="IPR004358">
    <property type="entry name" value="Sig_transdc_His_kin-like_C"/>
</dbReference>
<dbReference type="Pfam" id="PF01590">
    <property type="entry name" value="GAF"/>
    <property type="match status" value="1"/>
</dbReference>
<dbReference type="SMART" id="SM00220">
    <property type="entry name" value="S_TKc"/>
    <property type="match status" value="1"/>
</dbReference>
<dbReference type="Pfam" id="PF00069">
    <property type="entry name" value="Pkinase"/>
    <property type="match status" value="1"/>
</dbReference>
<feature type="domain" description="Histidine kinase" evidence="7">
    <location>
        <begin position="1449"/>
        <end position="1668"/>
    </location>
</feature>
<evidence type="ECO:0000313" key="9">
    <source>
        <dbReference type="Proteomes" id="UP001365846"/>
    </source>
</evidence>
<comment type="catalytic activity">
    <reaction evidence="1">
        <text>ATP + protein L-histidine = ADP + protein N-phospho-L-histidine.</text>
        <dbReference type="EC" id="2.7.13.3"/>
    </reaction>
</comment>
<dbReference type="Gene3D" id="3.30.565.10">
    <property type="entry name" value="Histidine kinase-like ATPase, C-terminal domain"/>
    <property type="match status" value="1"/>
</dbReference>
<protein>
    <recommendedName>
        <fullName evidence="2">histidine kinase</fullName>
        <ecNumber evidence="2">2.7.13.3</ecNumber>
    </recommendedName>
</protein>
<dbReference type="CDD" id="cd00075">
    <property type="entry name" value="HATPase"/>
    <property type="match status" value="1"/>
</dbReference>
<feature type="domain" description="Protein kinase" evidence="6">
    <location>
        <begin position="1"/>
        <end position="191"/>
    </location>
</feature>
<dbReference type="SMART" id="SM00065">
    <property type="entry name" value="GAF"/>
    <property type="match status" value="1"/>
</dbReference>
<proteinExistence type="predicted"/>
<dbReference type="EC" id="2.7.13.3" evidence="2"/>
<evidence type="ECO:0000256" key="2">
    <source>
        <dbReference type="ARBA" id="ARBA00012438"/>
    </source>
</evidence>
<feature type="coiled-coil region" evidence="4">
    <location>
        <begin position="1414"/>
        <end position="1445"/>
    </location>
</feature>
<dbReference type="PROSITE" id="PS50109">
    <property type="entry name" value="HIS_KIN"/>
    <property type="match status" value="1"/>
</dbReference>
<dbReference type="InterPro" id="IPR041664">
    <property type="entry name" value="AAA_16"/>
</dbReference>
<dbReference type="Proteomes" id="UP001365846">
    <property type="component" value="Unassembled WGS sequence"/>
</dbReference>
<dbReference type="InterPro" id="IPR053159">
    <property type="entry name" value="Hybrid_Histidine_Kinase"/>
</dbReference>
<dbReference type="CDD" id="cd00082">
    <property type="entry name" value="HisKA"/>
    <property type="match status" value="1"/>
</dbReference>
<evidence type="ECO:0000313" key="8">
    <source>
        <dbReference type="EMBL" id="MEJ8813042.1"/>
    </source>
</evidence>
<dbReference type="Gene3D" id="3.40.50.300">
    <property type="entry name" value="P-loop containing nucleotide triphosphate hydrolases"/>
    <property type="match status" value="1"/>
</dbReference>
<keyword evidence="3" id="KW-0597">Phosphoprotein</keyword>
<reference evidence="8 9" key="1">
    <citation type="submission" date="2024-03" db="EMBL/GenBank/DDBJ databases">
        <title>Novel species of the genus Variovorax.</title>
        <authorList>
            <person name="Liu Q."/>
            <person name="Xin Y.-H."/>
        </authorList>
    </citation>
    <scope>NUCLEOTIDE SEQUENCE [LARGE SCALE GENOMIC DNA]</scope>
    <source>
        <strain evidence="8 9">KACC 18899</strain>
    </source>
</reference>
<feature type="region of interest" description="Disordered" evidence="5">
    <location>
        <begin position="1669"/>
        <end position="1690"/>
    </location>
</feature>
<organism evidence="8 9">
    <name type="scientific">Variovorax ureilyticus</name>
    <dbReference type="NCBI Taxonomy" id="1836198"/>
    <lineage>
        <taxon>Bacteria</taxon>
        <taxon>Pseudomonadati</taxon>
        <taxon>Pseudomonadota</taxon>
        <taxon>Betaproteobacteria</taxon>
        <taxon>Burkholderiales</taxon>
        <taxon>Comamonadaceae</taxon>
        <taxon>Variovorax</taxon>
    </lineage>
</organism>